<protein>
    <submittedName>
        <fullName evidence="2">Acetyltransferase (GNAT) family protein</fullName>
    </submittedName>
</protein>
<dbReference type="OrthoDB" id="3700890at2"/>
<evidence type="ECO:0000313" key="2">
    <source>
        <dbReference type="EMBL" id="SDP68521.1"/>
    </source>
</evidence>
<reference evidence="3" key="1">
    <citation type="submission" date="2016-10" db="EMBL/GenBank/DDBJ databases">
        <authorList>
            <person name="Varghese N."/>
            <person name="Submissions S."/>
        </authorList>
    </citation>
    <scope>NUCLEOTIDE SEQUENCE [LARGE SCALE GENOMIC DNA]</scope>
    <source>
        <strain evidence="3">IBRC-M 10655</strain>
    </source>
</reference>
<organism evidence="2 3">
    <name type="scientific">Actinokineospora alba</name>
    <dbReference type="NCBI Taxonomy" id="504798"/>
    <lineage>
        <taxon>Bacteria</taxon>
        <taxon>Bacillati</taxon>
        <taxon>Actinomycetota</taxon>
        <taxon>Actinomycetes</taxon>
        <taxon>Pseudonocardiales</taxon>
        <taxon>Pseudonocardiaceae</taxon>
        <taxon>Actinokineospora</taxon>
    </lineage>
</organism>
<dbReference type="EMBL" id="FNJB01000012">
    <property type="protein sequence ID" value="SDP68521.1"/>
    <property type="molecule type" value="Genomic_DNA"/>
</dbReference>
<dbReference type="RefSeq" id="WP_091382057.1">
    <property type="nucleotide sequence ID" value="NZ_FNDV01000007.1"/>
</dbReference>
<dbReference type="STRING" id="504798.SAMN05421871_107401"/>
<dbReference type="Pfam" id="PF00583">
    <property type="entry name" value="Acetyltransf_1"/>
    <property type="match status" value="1"/>
</dbReference>
<dbReference type="InterPro" id="IPR000182">
    <property type="entry name" value="GNAT_dom"/>
</dbReference>
<keyword evidence="3" id="KW-1185">Reference proteome</keyword>
<dbReference type="SUPFAM" id="SSF55729">
    <property type="entry name" value="Acyl-CoA N-acyltransferases (Nat)"/>
    <property type="match status" value="1"/>
</dbReference>
<dbReference type="Gene3D" id="3.40.630.30">
    <property type="match status" value="1"/>
</dbReference>
<feature type="domain" description="N-acetyltransferase" evidence="1">
    <location>
        <begin position="118"/>
        <end position="243"/>
    </location>
</feature>
<dbReference type="AlphaFoldDB" id="A0A1H0UQW2"/>
<dbReference type="GO" id="GO:0016747">
    <property type="term" value="F:acyltransferase activity, transferring groups other than amino-acyl groups"/>
    <property type="evidence" value="ECO:0007669"/>
    <property type="project" value="InterPro"/>
</dbReference>
<evidence type="ECO:0000259" key="1">
    <source>
        <dbReference type="PROSITE" id="PS51186"/>
    </source>
</evidence>
<name>A0A1H0UQW2_9PSEU</name>
<proteinExistence type="predicted"/>
<dbReference type="PROSITE" id="PS51186">
    <property type="entry name" value="GNAT"/>
    <property type="match status" value="1"/>
</dbReference>
<dbReference type="InterPro" id="IPR016181">
    <property type="entry name" value="Acyl_CoA_acyltransferase"/>
</dbReference>
<keyword evidence="2" id="KW-0808">Transferase</keyword>
<gene>
    <name evidence="2" type="ORF">SAMN05192558_1123</name>
</gene>
<evidence type="ECO:0000313" key="3">
    <source>
        <dbReference type="Proteomes" id="UP000199651"/>
    </source>
</evidence>
<dbReference type="Proteomes" id="UP000199651">
    <property type="component" value="Unassembled WGS sequence"/>
</dbReference>
<accession>A0A1H0UQW2</accession>
<sequence>MHQLKTPADVAAVTTEPVINWGAQALVPGYLHEGGQAWEHDGAVLVYAPGLYRRDRVILAGPAEQALKLVTSVSLPTPGDPIARTELAEEMCQLEPGWSAFAEFGWMTTTGEPGPRPDGVRWLTESDLDAADHLVRTANPEGWLVPRETGTRRWAGMFDGDTLVSMAGDAWPAPNMGFIAGVATHEDHRGKGASSAVCTFVRDTLLAEHGSCGLMVYADNATAIRLYERLGFTYQSMSAFGPE</sequence>